<dbReference type="RefSeq" id="WP_066134504.1">
    <property type="nucleotide sequence ID" value="NZ_CP014525.1"/>
</dbReference>
<proteinExistence type="predicted"/>
<sequence>MATRRKAPRPLSIRESCPFMSAEEAWLWFWRCQLARDEGARFVADAGDTARPCDPDDVYRVAAGLLRQNVLGARQAMVLACYGRALAPPDARLEEERQAARWWEEGLTLLEGPLRRKGIVG</sequence>
<accession>A0A143DF38</accession>
<protein>
    <submittedName>
        <fullName evidence="1">Uncharacterized protein</fullName>
    </submittedName>
</protein>
<keyword evidence="2" id="KW-1185">Reference proteome</keyword>
<dbReference type="STRING" id="1549855.AY555_05580"/>
<reference evidence="1 2" key="1">
    <citation type="submission" date="2016-02" db="EMBL/GenBank/DDBJ databases">
        <title>Complete Genome of H5569, the type strain of the newly described species Haematospirillium jordaniae.</title>
        <authorList>
            <person name="Nicholson A.C."/>
            <person name="Humrighouse B.W."/>
            <person name="Loparov V."/>
            <person name="McQuiston J.R."/>
        </authorList>
    </citation>
    <scope>NUCLEOTIDE SEQUENCE [LARGE SCALE GENOMIC DNA]</scope>
    <source>
        <strain evidence="1 2">H5569</strain>
    </source>
</reference>
<dbReference type="OrthoDB" id="7355539at2"/>
<dbReference type="GeneID" id="53316623"/>
<dbReference type="KEGG" id="hjo:AY555_05580"/>
<evidence type="ECO:0000313" key="1">
    <source>
        <dbReference type="EMBL" id="AMW34738.1"/>
    </source>
</evidence>
<name>A0A143DF38_9PROT</name>
<gene>
    <name evidence="1" type="ORF">AY555_05580</name>
</gene>
<dbReference type="Proteomes" id="UP000076066">
    <property type="component" value="Chromosome"/>
</dbReference>
<dbReference type="AlphaFoldDB" id="A0A143DF38"/>
<organism evidence="1 2">
    <name type="scientific">Haematospirillum jordaniae</name>
    <dbReference type="NCBI Taxonomy" id="1549855"/>
    <lineage>
        <taxon>Bacteria</taxon>
        <taxon>Pseudomonadati</taxon>
        <taxon>Pseudomonadota</taxon>
        <taxon>Alphaproteobacteria</taxon>
        <taxon>Rhodospirillales</taxon>
        <taxon>Novispirillaceae</taxon>
        <taxon>Haematospirillum</taxon>
    </lineage>
</organism>
<dbReference type="EMBL" id="CP014525">
    <property type="protein sequence ID" value="AMW34738.1"/>
    <property type="molecule type" value="Genomic_DNA"/>
</dbReference>
<evidence type="ECO:0000313" key="2">
    <source>
        <dbReference type="Proteomes" id="UP000076066"/>
    </source>
</evidence>